<evidence type="ECO:0008006" key="3">
    <source>
        <dbReference type="Google" id="ProtNLM"/>
    </source>
</evidence>
<dbReference type="AlphaFoldDB" id="A0A1Y2M126"/>
<accession>A0A1Y2M126</accession>
<reference evidence="1 2" key="1">
    <citation type="journal article" date="2017" name="Genome Announc.">
        <title>Genome sequence of the saprophytic ascomycete Epicoccum nigrum ICMP 19927 strain isolated from New Zealand.</title>
        <authorList>
            <person name="Fokin M."/>
            <person name="Fleetwood D."/>
            <person name="Weir B.S."/>
            <person name="Villas-Boas S.G."/>
        </authorList>
    </citation>
    <scope>NUCLEOTIDE SEQUENCE [LARGE SCALE GENOMIC DNA]</scope>
    <source>
        <strain evidence="1 2">ICMP 19927</strain>
    </source>
</reference>
<organism evidence="1 2">
    <name type="scientific">Epicoccum nigrum</name>
    <name type="common">Soil fungus</name>
    <name type="synonym">Epicoccum purpurascens</name>
    <dbReference type="NCBI Taxonomy" id="105696"/>
    <lineage>
        <taxon>Eukaryota</taxon>
        <taxon>Fungi</taxon>
        <taxon>Dikarya</taxon>
        <taxon>Ascomycota</taxon>
        <taxon>Pezizomycotina</taxon>
        <taxon>Dothideomycetes</taxon>
        <taxon>Pleosporomycetidae</taxon>
        <taxon>Pleosporales</taxon>
        <taxon>Pleosporineae</taxon>
        <taxon>Didymellaceae</taxon>
        <taxon>Epicoccum</taxon>
    </lineage>
</organism>
<proteinExistence type="predicted"/>
<gene>
    <name evidence="1" type="ORF">B5807_05587</name>
</gene>
<evidence type="ECO:0000313" key="2">
    <source>
        <dbReference type="Proteomes" id="UP000193240"/>
    </source>
</evidence>
<dbReference type="Proteomes" id="UP000193240">
    <property type="component" value="Unassembled WGS sequence"/>
</dbReference>
<keyword evidence="2" id="KW-1185">Reference proteome</keyword>
<evidence type="ECO:0000313" key="1">
    <source>
        <dbReference type="EMBL" id="OSS49157.1"/>
    </source>
</evidence>
<dbReference type="InParanoid" id="A0A1Y2M126"/>
<dbReference type="OMA" id="THYANID"/>
<name>A0A1Y2M126_EPING</name>
<sequence>MDSVLYHSISEHGTIAWDDAHMTIGSGVNLRRHQTLRSPFHLYQPGTDDLANARCAHVIQISQQTFRDYDTLLHYLKSDTRMLASVFSAFSIEASFGCLKSARCSQTSMTVVKRCTITFPAEHFEHDLEFTQEAEACFGPLNWYKLSNAQNFMNRYGQYCVTGYTRQSTFFAVSTYSADTKEELDNFASGLSANFDGKKIAFQAASSFEMGSSNMSCNIRQTHEITVTGCQMESLEDRFHTVDLQRAWIDFLKFYSPIPYMAHVKHYSNLDVRLPHPQELFVVPETLRDAAQLAQLLQISVQSNPLAGAQALAPALESTVSRLSDLQFWMEGFEGRLERCLSDFNNIREALMGVWQTRQALATKLHEILPWNEHWKFGNWVKAQATPSWRIGYIPDDLDESIRHDVRTNTQIWEPKSKNDGLPVCQYNRVVQTLPGRHVIGAQVESHWKDGTNGWWRRIEGGLMEGSIGVEFKTQHYRGGAWSFSVWSIDKELYSTVC</sequence>
<protein>
    <recommendedName>
        <fullName evidence="3">MACPF domain-containing protein</fullName>
    </recommendedName>
</protein>
<dbReference type="EMBL" id="KZ107844">
    <property type="protein sequence ID" value="OSS49157.1"/>
    <property type="molecule type" value="Genomic_DNA"/>
</dbReference>